<dbReference type="InterPro" id="IPR005162">
    <property type="entry name" value="Retrotrans_gag_dom"/>
</dbReference>
<evidence type="ECO:0000313" key="5">
    <source>
        <dbReference type="EMBL" id="KIK14913.1"/>
    </source>
</evidence>
<reference evidence="5 6" key="1">
    <citation type="submission" date="2014-04" db="EMBL/GenBank/DDBJ databases">
        <authorList>
            <consortium name="DOE Joint Genome Institute"/>
            <person name="Kuo A."/>
            <person name="Kohler A."/>
            <person name="Costa M.D."/>
            <person name="Nagy L.G."/>
            <person name="Floudas D."/>
            <person name="Copeland A."/>
            <person name="Barry K.W."/>
            <person name="Cichocki N."/>
            <person name="Veneault-Fourrey C."/>
            <person name="LaButti K."/>
            <person name="Lindquist E.A."/>
            <person name="Lipzen A."/>
            <person name="Lundell T."/>
            <person name="Morin E."/>
            <person name="Murat C."/>
            <person name="Sun H."/>
            <person name="Tunlid A."/>
            <person name="Henrissat B."/>
            <person name="Grigoriev I.V."/>
            <person name="Hibbett D.S."/>
            <person name="Martin F."/>
            <person name="Nordberg H.P."/>
            <person name="Cantor M.N."/>
            <person name="Hua S.X."/>
        </authorList>
    </citation>
    <scope>NUCLEOTIDE SEQUENCE [LARGE SCALE GENOMIC DNA]</scope>
    <source>
        <strain evidence="5 6">441</strain>
    </source>
</reference>
<protein>
    <recommendedName>
        <fullName evidence="4">CCHC-type domain-containing protein</fullName>
    </recommendedName>
</protein>
<dbReference type="AlphaFoldDB" id="A0A0C9Z4J1"/>
<sequence>MTSVQEEQGSVNPNPGPSKQLSALAPHLSTPPVMGMQPHLSCEDADRWYHFYHPEPESLHGRNSNLNDLNGSHKFNINKPSAFSGKYGELHPWLTQVSAYLALNSHVYKTDHVKIGLALSYMTGVAAMFTSNYISKFVDGWDDTYPDTWQSFKETLYATFKAGDQKAQAVIKLKSVTQGNQPLESYTAKFLGLFNQAGLLSTSIKEEWVHAAGEVYTSQISKDIYNKPANTPHHPNLFMFLKPAKDPNAMDVDRNQQSLHRRNVQAVTCYNCGKEGHIKQECREKSSIPKLSIKHTEHSTYEIDPKVAKDILHKSTGEKSEEKVFEVPKQASKDF</sequence>
<dbReference type="EMBL" id="KN833916">
    <property type="protein sequence ID" value="KIK14913.1"/>
    <property type="molecule type" value="Genomic_DNA"/>
</dbReference>
<evidence type="ECO:0000259" key="4">
    <source>
        <dbReference type="PROSITE" id="PS50158"/>
    </source>
</evidence>
<dbReference type="SUPFAM" id="SSF57756">
    <property type="entry name" value="Retrovirus zinc finger-like domains"/>
    <property type="match status" value="1"/>
</dbReference>
<dbReference type="InterPro" id="IPR036875">
    <property type="entry name" value="Znf_CCHC_sf"/>
</dbReference>
<gene>
    <name evidence="5" type="ORF">PISMIDRAFT_16927</name>
</gene>
<dbReference type="GO" id="GO:0006397">
    <property type="term" value="P:mRNA processing"/>
    <property type="evidence" value="ECO:0007669"/>
    <property type="project" value="UniProtKB-KW"/>
</dbReference>
<evidence type="ECO:0000256" key="3">
    <source>
        <dbReference type="SAM" id="MobiDB-lite"/>
    </source>
</evidence>
<dbReference type="Pfam" id="PF00098">
    <property type="entry name" value="zf-CCHC"/>
    <property type="match status" value="1"/>
</dbReference>
<dbReference type="HOGENOM" id="CLU_792538_0_0_1"/>
<feature type="region of interest" description="Disordered" evidence="3">
    <location>
        <begin position="1"/>
        <end position="28"/>
    </location>
</feature>
<dbReference type="GO" id="GO:0008270">
    <property type="term" value="F:zinc ion binding"/>
    <property type="evidence" value="ECO:0007669"/>
    <property type="project" value="UniProtKB-KW"/>
</dbReference>
<keyword evidence="2" id="KW-0862">Zinc</keyword>
<dbReference type="SMART" id="SM00343">
    <property type="entry name" value="ZnF_C2HC"/>
    <property type="match status" value="1"/>
</dbReference>
<evidence type="ECO:0000256" key="2">
    <source>
        <dbReference type="PROSITE-ProRule" id="PRU00047"/>
    </source>
</evidence>
<dbReference type="Pfam" id="PF03732">
    <property type="entry name" value="Retrotrans_gag"/>
    <property type="match status" value="1"/>
</dbReference>
<name>A0A0C9Z4J1_9AGAM</name>
<dbReference type="PROSITE" id="PS50158">
    <property type="entry name" value="ZF_CCHC"/>
    <property type="match status" value="1"/>
</dbReference>
<feature type="compositionally biased region" description="Polar residues" evidence="3">
    <location>
        <begin position="1"/>
        <end position="21"/>
    </location>
</feature>
<dbReference type="OrthoDB" id="2692621at2759"/>
<keyword evidence="1" id="KW-0507">mRNA processing</keyword>
<dbReference type="Gene3D" id="4.10.60.10">
    <property type="entry name" value="Zinc finger, CCHC-type"/>
    <property type="match status" value="1"/>
</dbReference>
<evidence type="ECO:0000256" key="1">
    <source>
        <dbReference type="ARBA" id="ARBA00022664"/>
    </source>
</evidence>
<keyword evidence="6" id="KW-1185">Reference proteome</keyword>
<organism evidence="5 6">
    <name type="scientific">Pisolithus microcarpus 441</name>
    <dbReference type="NCBI Taxonomy" id="765257"/>
    <lineage>
        <taxon>Eukaryota</taxon>
        <taxon>Fungi</taxon>
        <taxon>Dikarya</taxon>
        <taxon>Basidiomycota</taxon>
        <taxon>Agaricomycotina</taxon>
        <taxon>Agaricomycetes</taxon>
        <taxon>Agaricomycetidae</taxon>
        <taxon>Boletales</taxon>
        <taxon>Sclerodermatineae</taxon>
        <taxon>Pisolithaceae</taxon>
        <taxon>Pisolithus</taxon>
    </lineage>
</organism>
<reference evidence="6" key="2">
    <citation type="submission" date="2015-01" db="EMBL/GenBank/DDBJ databases">
        <title>Evolutionary Origins and Diversification of the Mycorrhizal Mutualists.</title>
        <authorList>
            <consortium name="DOE Joint Genome Institute"/>
            <consortium name="Mycorrhizal Genomics Consortium"/>
            <person name="Kohler A."/>
            <person name="Kuo A."/>
            <person name="Nagy L.G."/>
            <person name="Floudas D."/>
            <person name="Copeland A."/>
            <person name="Barry K.W."/>
            <person name="Cichocki N."/>
            <person name="Veneault-Fourrey C."/>
            <person name="LaButti K."/>
            <person name="Lindquist E.A."/>
            <person name="Lipzen A."/>
            <person name="Lundell T."/>
            <person name="Morin E."/>
            <person name="Murat C."/>
            <person name="Riley R."/>
            <person name="Ohm R."/>
            <person name="Sun H."/>
            <person name="Tunlid A."/>
            <person name="Henrissat B."/>
            <person name="Grigoriev I.V."/>
            <person name="Hibbett D.S."/>
            <person name="Martin F."/>
        </authorList>
    </citation>
    <scope>NUCLEOTIDE SEQUENCE [LARGE SCALE GENOMIC DNA]</scope>
    <source>
        <strain evidence="6">441</strain>
    </source>
</reference>
<evidence type="ECO:0000313" key="6">
    <source>
        <dbReference type="Proteomes" id="UP000054018"/>
    </source>
</evidence>
<feature type="domain" description="CCHC-type" evidence="4">
    <location>
        <begin position="269"/>
        <end position="284"/>
    </location>
</feature>
<accession>A0A0C9Z4J1</accession>
<dbReference type="GO" id="GO:0003676">
    <property type="term" value="F:nucleic acid binding"/>
    <property type="evidence" value="ECO:0007669"/>
    <property type="project" value="InterPro"/>
</dbReference>
<keyword evidence="2" id="KW-0479">Metal-binding</keyword>
<feature type="region of interest" description="Disordered" evidence="3">
    <location>
        <begin position="312"/>
        <end position="335"/>
    </location>
</feature>
<dbReference type="Proteomes" id="UP000054018">
    <property type="component" value="Unassembled WGS sequence"/>
</dbReference>
<keyword evidence="2" id="KW-0863">Zinc-finger</keyword>
<proteinExistence type="predicted"/>
<dbReference type="InterPro" id="IPR001878">
    <property type="entry name" value="Znf_CCHC"/>
</dbReference>